<accession>A0A9W7TTN3</accession>
<dbReference type="AlphaFoldDB" id="A0A9W7TTN3"/>
<evidence type="ECO:0000313" key="1">
    <source>
        <dbReference type="EMBL" id="KAI7802571.1"/>
    </source>
</evidence>
<protein>
    <submittedName>
        <fullName evidence="1">Uncharacterized protein</fullName>
    </submittedName>
</protein>
<proteinExistence type="predicted"/>
<organism evidence="1 2">
    <name type="scientific">Triplophysa rosa</name>
    <name type="common">Cave loach</name>
    <dbReference type="NCBI Taxonomy" id="992332"/>
    <lineage>
        <taxon>Eukaryota</taxon>
        <taxon>Metazoa</taxon>
        <taxon>Chordata</taxon>
        <taxon>Craniata</taxon>
        <taxon>Vertebrata</taxon>
        <taxon>Euteleostomi</taxon>
        <taxon>Actinopterygii</taxon>
        <taxon>Neopterygii</taxon>
        <taxon>Teleostei</taxon>
        <taxon>Ostariophysi</taxon>
        <taxon>Cypriniformes</taxon>
        <taxon>Nemacheilidae</taxon>
        <taxon>Triplophysa</taxon>
    </lineage>
</organism>
<dbReference type="EMBL" id="JAFHDT010000012">
    <property type="protein sequence ID" value="KAI7802571.1"/>
    <property type="molecule type" value="Genomic_DNA"/>
</dbReference>
<evidence type="ECO:0000313" key="2">
    <source>
        <dbReference type="Proteomes" id="UP001059041"/>
    </source>
</evidence>
<dbReference type="Proteomes" id="UP001059041">
    <property type="component" value="Linkage Group LG12"/>
</dbReference>
<name>A0A9W7TTN3_TRIRA</name>
<keyword evidence="2" id="KW-1185">Reference proteome</keyword>
<comment type="caution">
    <text evidence="1">The sequence shown here is derived from an EMBL/GenBank/DDBJ whole genome shotgun (WGS) entry which is preliminary data.</text>
</comment>
<reference evidence="1" key="1">
    <citation type="submission" date="2021-02" db="EMBL/GenBank/DDBJ databases">
        <title>Comparative genomics reveals that relaxation of natural selection precedes convergent phenotypic evolution of cavefish.</title>
        <authorList>
            <person name="Peng Z."/>
        </authorList>
    </citation>
    <scope>NUCLEOTIDE SEQUENCE</scope>
    <source>
        <tissue evidence="1">Muscle</tissue>
    </source>
</reference>
<gene>
    <name evidence="1" type="ORF">IRJ41_013866</name>
</gene>
<sequence>MSRRKQAKPRSVKGNTVAPPCAAVCDVSVYSHAILGTFLLNLCVEERACVRGRRGRIYRVYQWLGLFCSDSPAPRGKEMAGGRKGGGGVFHKAQEDGVQLLVGL</sequence>